<dbReference type="Proteomes" id="UP001168821">
    <property type="component" value="Unassembled WGS sequence"/>
</dbReference>
<dbReference type="EMBL" id="JALNTZ010000003">
    <property type="protein sequence ID" value="KAJ3658157.1"/>
    <property type="molecule type" value="Genomic_DNA"/>
</dbReference>
<sequence>MDWRRVHQAPRQRVSREDVIGLPLTARVPAFRNNFGIRWNCTGNRGHTLRSRVSSCRRSCVSKGHHIIVIFVIEYGAVVDRLFVTEKVVTSTRISWIFRFHNGDDASGFRETA</sequence>
<evidence type="ECO:0000313" key="2">
    <source>
        <dbReference type="Proteomes" id="UP001168821"/>
    </source>
</evidence>
<accession>A0AA38IJN5</accession>
<evidence type="ECO:0000313" key="1">
    <source>
        <dbReference type="EMBL" id="KAJ3658157.1"/>
    </source>
</evidence>
<gene>
    <name evidence="1" type="ORF">Zmor_009915</name>
</gene>
<keyword evidence="2" id="KW-1185">Reference proteome</keyword>
<comment type="caution">
    <text evidence="1">The sequence shown here is derived from an EMBL/GenBank/DDBJ whole genome shotgun (WGS) entry which is preliminary data.</text>
</comment>
<proteinExistence type="predicted"/>
<name>A0AA38IJN5_9CUCU</name>
<reference evidence="1" key="1">
    <citation type="journal article" date="2023" name="G3 (Bethesda)">
        <title>Whole genome assemblies of Zophobas morio and Tenebrio molitor.</title>
        <authorList>
            <person name="Kaur S."/>
            <person name="Stinson S.A."/>
            <person name="diCenzo G.C."/>
        </authorList>
    </citation>
    <scope>NUCLEOTIDE SEQUENCE</scope>
    <source>
        <strain evidence="1">QUZm001</strain>
    </source>
</reference>
<protein>
    <submittedName>
        <fullName evidence="1">Uncharacterized protein</fullName>
    </submittedName>
</protein>
<dbReference type="AlphaFoldDB" id="A0AA38IJN5"/>
<organism evidence="1 2">
    <name type="scientific">Zophobas morio</name>
    <dbReference type="NCBI Taxonomy" id="2755281"/>
    <lineage>
        <taxon>Eukaryota</taxon>
        <taxon>Metazoa</taxon>
        <taxon>Ecdysozoa</taxon>
        <taxon>Arthropoda</taxon>
        <taxon>Hexapoda</taxon>
        <taxon>Insecta</taxon>
        <taxon>Pterygota</taxon>
        <taxon>Neoptera</taxon>
        <taxon>Endopterygota</taxon>
        <taxon>Coleoptera</taxon>
        <taxon>Polyphaga</taxon>
        <taxon>Cucujiformia</taxon>
        <taxon>Tenebrionidae</taxon>
        <taxon>Zophobas</taxon>
    </lineage>
</organism>